<accession>A0A8B7Z2W9</accession>
<evidence type="ECO:0000256" key="1">
    <source>
        <dbReference type="SAM" id="MobiDB-lite"/>
    </source>
</evidence>
<proteinExistence type="predicted"/>
<feature type="region of interest" description="Disordered" evidence="1">
    <location>
        <begin position="242"/>
        <end position="283"/>
    </location>
</feature>
<gene>
    <name evidence="3" type="primary">LOC110984265</name>
</gene>
<dbReference type="PANTHER" id="PTHR34756:SF1">
    <property type="entry name" value="CELL DIVISION CYCLE-ASSOCIATED PROTEIN 3"/>
    <property type="match status" value="1"/>
</dbReference>
<feature type="compositionally biased region" description="Basic and acidic residues" evidence="1">
    <location>
        <begin position="212"/>
        <end position="224"/>
    </location>
</feature>
<dbReference type="OrthoDB" id="6337960at2759"/>
<dbReference type="PANTHER" id="PTHR34756">
    <property type="entry name" value="CELL DIVISION CYCLE-ASSOCIATED PROTEIN 3"/>
    <property type="match status" value="1"/>
</dbReference>
<dbReference type="AlphaFoldDB" id="A0A8B7Z2W9"/>
<dbReference type="RefSeq" id="XP_022099963.1">
    <property type="nucleotide sequence ID" value="XM_022244271.1"/>
</dbReference>
<keyword evidence="2" id="KW-1185">Reference proteome</keyword>
<feature type="region of interest" description="Disordered" evidence="1">
    <location>
        <begin position="32"/>
        <end position="181"/>
    </location>
</feature>
<reference evidence="3" key="1">
    <citation type="submission" date="2025-08" db="UniProtKB">
        <authorList>
            <consortium name="RefSeq"/>
        </authorList>
    </citation>
    <scope>IDENTIFICATION</scope>
</reference>
<dbReference type="GeneID" id="110984265"/>
<feature type="compositionally biased region" description="Basic and acidic residues" evidence="1">
    <location>
        <begin position="37"/>
        <end position="55"/>
    </location>
</feature>
<name>A0A8B7Z2W9_ACAPL</name>
<protein>
    <submittedName>
        <fullName evidence="3">Uncharacterized protein LOC110984265 isoform X1</fullName>
    </submittedName>
</protein>
<dbReference type="InterPro" id="IPR038832">
    <property type="entry name" value="CDCA3"/>
</dbReference>
<sequence>MYLYCVCFVRAYSTVAGARQSQVVCAVHDTMGTTESKAQHDKAQLQDKTTDEDNANHTPLSQRRLMKLRDPRSPTDGVQRTPIVVPKPGEVDDSFEDPRSPTAKIARTPIPDDTDPRSPTEGVSRTPCPFTYPDPRSPTINVPRTPVHKECQPDKYEMPSASKHDSIAEEDSDDMQNVSNNNSSDTAHLIDYQSHTGEELEAANLASVTKNPSRDIGQDCHDGMAPDTCSLPSEADDCQKIGLIASDKGPSKKSRRPSLTKSIKAKINGTHSVPPRSPLSTRNLERDDPAARLLMGNDVITYSKVGSRRTQASGTPTRLVGKYEPMIDKENF</sequence>
<feature type="region of interest" description="Disordered" evidence="1">
    <location>
        <begin position="206"/>
        <end position="228"/>
    </location>
</feature>
<organism evidence="2 3">
    <name type="scientific">Acanthaster planci</name>
    <name type="common">Crown-of-thorns starfish</name>
    <dbReference type="NCBI Taxonomy" id="133434"/>
    <lineage>
        <taxon>Eukaryota</taxon>
        <taxon>Metazoa</taxon>
        <taxon>Echinodermata</taxon>
        <taxon>Eleutherozoa</taxon>
        <taxon>Asterozoa</taxon>
        <taxon>Asteroidea</taxon>
        <taxon>Valvatacea</taxon>
        <taxon>Valvatida</taxon>
        <taxon>Acanthasteridae</taxon>
        <taxon>Acanthaster</taxon>
    </lineage>
</organism>
<dbReference type="KEGG" id="aplc:110984265"/>
<evidence type="ECO:0000313" key="2">
    <source>
        <dbReference type="Proteomes" id="UP000694845"/>
    </source>
</evidence>
<evidence type="ECO:0000313" key="3">
    <source>
        <dbReference type="RefSeq" id="XP_022099963.1"/>
    </source>
</evidence>
<dbReference type="Proteomes" id="UP000694845">
    <property type="component" value="Unplaced"/>
</dbReference>
<feature type="compositionally biased region" description="Basic and acidic residues" evidence="1">
    <location>
        <begin position="147"/>
        <end position="167"/>
    </location>
</feature>